<dbReference type="GO" id="GO:0006274">
    <property type="term" value="P:DNA replication termination"/>
    <property type="evidence" value="ECO:0007669"/>
    <property type="project" value="InterPro"/>
</dbReference>
<dbReference type="AlphaFoldDB" id="A0A9Q8A286"/>
<evidence type="ECO:0000313" key="4">
    <source>
        <dbReference type="EMBL" id="SUY94348.1"/>
    </source>
</evidence>
<reference evidence="4 5" key="1">
    <citation type="submission" date="2018-06" db="EMBL/GenBank/DDBJ databases">
        <authorList>
            <consortium name="Pathogen Informatics"/>
            <person name="Doyle S."/>
        </authorList>
    </citation>
    <scope>NUCLEOTIDE SEQUENCE [LARGE SCALE GENOMIC DNA]</scope>
    <source>
        <strain evidence="4 5">NCTC8782</strain>
    </source>
</reference>
<dbReference type="Pfam" id="PF05472">
    <property type="entry name" value="Ter"/>
    <property type="match status" value="1"/>
</dbReference>
<dbReference type="InterPro" id="IPR036384">
    <property type="entry name" value="Tus_sf"/>
</dbReference>
<comment type="caution">
    <text evidence="4">The sequence shown here is derived from an EMBL/GenBank/DDBJ whole genome shotgun (WGS) entry which is preliminary data.</text>
</comment>
<protein>
    <submittedName>
        <fullName evidence="4">DNA replication terminus site-binding protein</fullName>
    </submittedName>
</protein>
<dbReference type="GO" id="GO:0005737">
    <property type="term" value="C:cytoplasm"/>
    <property type="evidence" value="ECO:0007669"/>
    <property type="project" value="InterPro"/>
</dbReference>
<evidence type="ECO:0000256" key="1">
    <source>
        <dbReference type="ARBA" id="ARBA00022490"/>
    </source>
</evidence>
<dbReference type="SUPFAM" id="SSF56596">
    <property type="entry name" value="Replication terminator protein (Tus)"/>
    <property type="match status" value="1"/>
</dbReference>
<dbReference type="GO" id="GO:0003677">
    <property type="term" value="F:DNA binding"/>
    <property type="evidence" value="ECO:0007669"/>
    <property type="project" value="UniProtKB-KW"/>
</dbReference>
<evidence type="ECO:0000256" key="2">
    <source>
        <dbReference type="ARBA" id="ARBA00022705"/>
    </source>
</evidence>
<evidence type="ECO:0000256" key="3">
    <source>
        <dbReference type="ARBA" id="ARBA00023125"/>
    </source>
</evidence>
<dbReference type="Gene3D" id="3.50.14.10">
    <property type="entry name" value="Replication terminator Tus, domain 1 superfamily/Replication terminator Tus"/>
    <property type="match status" value="1"/>
</dbReference>
<dbReference type="InterPro" id="IPR008865">
    <property type="entry name" value="DNA_replication_term_site-bd"/>
</dbReference>
<sequence>MYIQSSVQRREFRAPFSGIEMNISTTFQTLESEITQLRGVLGSRLPLKASVCVLPAVADGEEDMAIEHIMPELKQGHDAVHAACAAYADLHIRDGYSQKSARRTTGVLWYDNTDAEFSQLVTRLVTSINQHKESIQRHIIENYGGDRRPEYMRFNALHSACPGVMTLHLYRQLRMFDNANVNLVSFGWRQKTLFSRVNKIELLQKMGKDIEEDEDKSVRLNSLIKAIARVPEEKLRLRRPVKVHPAANIAMADPEHPDQILRLSAASSMPFIIIQDEHVKIRPLPEFVANEVKPRSNRLKTDVIGIFHGESIEMIL</sequence>
<keyword evidence="3" id="KW-0238">DNA-binding</keyword>
<organism evidence="4 5">
    <name type="scientific">Citrobacter youngae</name>
    <dbReference type="NCBI Taxonomy" id="133448"/>
    <lineage>
        <taxon>Bacteria</taxon>
        <taxon>Pseudomonadati</taxon>
        <taxon>Pseudomonadota</taxon>
        <taxon>Gammaproteobacteria</taxon>
        <taxon>Enterobacterales</taxon>
        <taxon>Enterobacteriaceae</taxon>
        <taxon>Citrobacter</taxon>
        <taxon>Citrobacter freundii complex</taxon>
    </lineage>
</organism>
<dbReference type="EMBL" id="UIGT01000003">
    <property type="protein sequence ID" value="SUY94348.1"/>
    <property type="molecule type" value="Genomic_DNA"/>
</dbReference>
<name>A0A9Q8A286_9ENTR</name>
<dbReference type="Proteomes" id="UP000255286">
    <property type="component" value="Unassembled WGS sequence"/>
</dbReference>
<gene>
    <name evidence="4" type="primary">tus_2</name>
    <name evidence="4" type="ORF">NCTC8782_04780</name>
</gene>
<proteinExistence type="predicted"/>
<accession>A0A9Q8A286</accession>
<keyword evidence="2" id="KW-0235">DNA replication</keyword>
<keyword evidence="1" id="KW-0963">Cytoplasm</keyword>
<dbReference type="InterPro" id="IPR036381">
    <property type="entry name" value="Tus_dom1"/>
</dbReference>
<evidence type="ECO:0000313" key="5">
    <source>
        <dbReference type="Proteomes" id="UP000255286"/>
    </source>
</evidence>